<dbReference type="CDD" id="cd02440">
    <property type="entry name" value="AdoMet_MTases"/>
    <property type="match status" value="1"/>
</dbReference>
<dbReference type="Pfam" id="PF08100">
    <property type="entry name" value="Dimerisation"/>
    <property type="match status" value="1"/>
</dbReference>
<accession>A0ABP9NUE1</accession>
<dbReference type="InterPro" id="IPR029063">
    <property type="entry name" value="SAM-dependent_MTases_sf"/>
</dbReference>
<keyword evidence="3" id="KW-0949">S-adenosyl-L-methionine</keyword>
<proteinExistence type="predicted"/>
<sequence>MVDIPDPTVLYRVRDGAYAADLLIAAVAEIDLFTWLAAHGPVTAADLCAKLGLAERPADVLLTYCAALGLVDRDLDAGDRVGLTGLGRRHLVAGSPFDLRAYYGSLAERPAVHELAQVLRTGSPAAWASAEREADWSERLGDPAFAERITAAMDARGAFLGPALAAALADVPVTALLDVAGSSGVYAAAVLDARPEVRAAVFERPPVDRAARTLLADRGLAGRIDVITGDMFTDPFPAGFDTHLYSHVLHDWDAPRVERLLAASFAALPPGGRLIDHDTHVDADKRGPLAVAEYSVLLMHSTPGKCWSVRELAEMAGQAGFVDVEHRPGAGDRGVLIARKP</sequence>
<evidence type="ECO:0000256" key="3">
    <source>
        <dbReference type="ARBA" id="ARBA00022691"/>
    </source>
</evidence>
<evidence type="ECO:0000256" key="1">
    <source>
        <dbReference type="ARBA" id="ARBA00022603"/>
    </source>
</evidence>
<dbReference type="InterPro" id="IPR012967">
    <property type="entry name" value="COMT_dimerisation"/>
</dbReference>
<evidence type="ECO:0000313" key="7">
    <source>
        <dbReference type="Proteomes" id="UP001500804"/>
    </source>
</evidence>
<dbReference type="SUPFAM" id="SSF46785">
    <property type="entry name" value="Winged helix' DNA-binding domain"/>
    <property type="match status" value="1"/>
</dbReference>
<dbReference type="RefSeq" id="WP_345609752.1">
    <property type="nucleotide sequence ID" value="NZ_BAABJO010000028.1"/>
</dbReference>
<dbReference type="PANTHER" id="PTHR43712:SF2">
    <property type="entry name" value="O-METHYLTRANSFERASE CICE"/>
    <property type="match status" value="1"/>
</dbReference>
<dbReference type="InterPro" id="IPR016461">
    <property type="entry name" value="COMT-like"/>
</dbReference>
<keyword evidence="2" id="KW-0808">Transferase</keyword>
<evidence type="ECO:0000259" key="4">
    <source>
        <dbReference type="Pfam" id="PF00891"/>
    </source>
</evidence>
<dbReference type="PROSITE" id="PS51683">
    <property type="entry name" value="SAM_OMT_II"/>
    <property type="match status" value="1"/>
</dbReference>
<dbReference type="InterPro" id="IPR036390">
    <property type="entry name" value="WH_DNA-bd_sf"/>
</dbReference>
<dbReference type="PANTHER" id="PTHR43712">
    <property type="entry name" value="PUTATIVE (AFU_ORTHOLOGUE AFUA_4G14580)-RELATED"/>
    <property type="match status" value="1"/>
</dbReference>
<organism evidence="6 7">
    <name type="scientific">Pseudonocardia adelaidensis</name>
    <dbReference type="NCBI Taxonomy" id="648754"/>
    <lineage>
        <taxon>Bacteria</taxon>
        <taxon>Bacillati</taxon>
        <taxon>Actinomycetota</taxon>
        <taxon>Actinomycetes</taxon>
        <taxon>Pseudonocardiales</taxon>
        <taxon>Pseudonocardiaceae</taxon>
        <taxon>Pseudonocardia</taxon>
    </lineage>
</organism>
<evidence type="ECO:0000259" key="5">
    <source>
        <dbReference type="Pfam" id="PF08100"/>
    </source>
</evidence>
<dbReference type="GO" id="GO:0032259">
    <property type="term" value="P:methylation"/>
    <property type="evidence" value="ECO:0007669"/>
    <property type="project" value="UniProtKB-KW"/>
</dbReference>
<name>A0ABP9NUE1_9PSEU</name>
<protein>
    <submittedName>
        <fullName evidence="6">Methyltransferase</fullName>
    </submittedName>
</protein>
<dbReference type="EMBL" id="BAABJO010000028">
    <property type="protein sequence ID" value="GAA5134082.1"/>
    <property type="molecule type" value="Genomic_DNA"/>
</dbReference>
<dbReference type="InterPro" id="IPR001077">
    <property type="entry name" value="COMT_C"/>
</dbReference>
<evidence type="ECO:0000256" key="2">
    <source>
        <dbReference type="ARBA" id="ARBA00022679"/>
    </source>
</evidence>
<dbReference type="InterPro" id="IPR036388">
    <property type="entry name" value="WH-like_DNA-bd_sf"/>
</dbReference>
<gene>
    <name evidence="6" type="ORF">GCM10023320_61300</name>
</gene>
<dbReference type="Gene3D" id="3.40.50.150">
    <property type="entry name" value="Vaccinia Virus protein VP39"/>
    <property type="match status" value="1"/>
</dbReference>
<evidence type="ECO:0000313" key="6">
    <source>
        <dbReference type="EMBL" id="GAA5134082.1"/>
    </source>
</evidence>
<keyword evidence="1 6" id="KW-0489">Methyltransferase</keyword>
<dbReference type="Pfam" id="PF00891">
    <property type="entry name" value="Methyltransf_2"/>
    <property type="match status" value="1"/>
</dbReference>
<keyword evidence="7" id="KW-1185">Reference proteome</keyword>
<dbReference type="SUPFAM" id="SSF53335">
    <property type="entry name" value="S-adenosyl-L-methionine-dependent methyltransferases"/>
    <property type="match status" value="1"/>
</dbReference>
<dbReference type="GO" id="GO:0008168">
    <property type="term" value="F:methyltransferase activity"/>
    <property type="evidence" value="ECO:0007669"/>
    <property type="project" value="UniProtKB-KW"/>
</dbReference>
<reference evidence="7" key="1">
    <citation type="journal article" date="2019" name="Int. J. Syst. Evol. Microbiol.">
        <title>The Global Catalogue of Microorganisms (GCM) 10K type strain sequencing project: providing services to taxonomists for standard genome sequencing and annotation.</title>
        <authorList>
            <consortium name="The Broad Institute Genomics Platform"/>
            <consortium name="The Broad Institute Genome Sequencing Center for Infectious Disease"/>
            <person name="Wu L."/>
            <person name="Ma J."/>
        </authorList>
    </citation>
    <scope>NUCLEOTIDE SEQUENCE [LARGE SCALE GENOMIC DNA]</scope>
    <source>
        <strain evidence="7">JCM 18302</strain>
    </source>
</reference>
<dbReference type="Gene3D" id="1.10.10.10">
    <property type="entry name" value="Winged helix-like DNA-binding domain superfamily/Winged helix DNA-binding domain"/>
    <property type="match status" value="1"/>
</dbReference>
<feature type="domain" description="O-methyltransferase dimerisation" evidence="5">
    <location>
        <begin position="24"/>
        <end position="91"/>
    </location>
</feature>
<feature type="domain" description="O-methyltransferase C-terminal" evidence="4">
    <location>
        <begin position="114"/>
        <end position="321"/>
    </location>
</feature>
<dbReference type="Proteomes" id="UP001500804">
    <property type="component" value="Unassembled WGS sequence"/>
</dbReference>
<comment type="caution">
    <text evidence="6">The sequence shown here is derived from an EMBL/GenBank/DDBJ whole genome shotgun (WGS) entry which is preliminary data.</text>
</comment>
<dbReference type="PIRSF" id="PIRSF005739">
    <property type="entry name" value="O-mtase"/>
    <property type="match status" value="1"/>
</dbReference>